<feature type="compositionally biased region" description="Basic and acidic residues" evidence="1">
    <location>
        <begin position="119"/>
        <end position="135"/>
    </location>
</feature>
<accession>A0A4Y9Z743</accession>
<keyword evidence="3" id="KW-1185">Reference proteome</keyword>
<organism evidence="2 3">
    <name type="scientific">Dentipellis fragilis</name>
    <dbReference type="NCBI Taxonomy" id="205917"/>
    <lineage>
        <taxon>Eukaryota</taxon>
        <taxon>Fungi</taxon>
        <taxon>Dikarya</taxon>
        <taxon>Basidiomycota</taxon>
        <taxon>Agaricomycotina</taxon>
        <taxon>Agaricomycetes</taxon>
        <taxon>Russulales</taxon>
        <taxon>Hericiaceae</taxon>
        <taxon>Dentipellis</taxon>
    </lineage>
</organism>
<dbReference type="EMBL" id="SEOQ01000095">
    <property type="protein sequence ID" value="TFY70565.1"/>
    <property type="molecule type" value="Genomic_DNA"/>
</dbReference>
<evidence type="ECO:0000313" key="3">
    <source>
        <dbReference type="Proteomes" id="UP000298327"/>
    </source>
</evidence>
<gene>
    <name evidence="2" type="ORF">EVG20_g2442</name>
</gene>
<sequence length="186" mass="20670">MHDTQRAILTALRKHVKLLQCASWFYAKARSYKTDNWASAPWPCLMPAQPVAPAAHQRTWCLTRRGALAHVSARGIPPRTPLMDNLEAEARVSYRWHPGSYLLETGAGVEYGGTRPARRPQERGRKGYDRLEHLDTAPAPHAGRVSGVRELEPRDSLHGVPATLHRSGGTSENGRHARGCVFTLNI</sequence>
<feature type="region of interest" description="Disordered" evidence="1">
    <location>
        <begin position="112"/>
        <end position="175"/>
    </location>
</feature>
<protein>
    <submittedName>
        <fullName evidence="2">Uncharacterized protein</fullName>
    </submittedName>
</protein>
<evidence type="ECO:0000313" key="2">
    <source>
        <dbReference type="EMBL" id="TFY70565.1"/>
    </source>
</evidence>
<dbReference type="Proteomes" id="UP000298327">
    <property type="component" value="Unassembled WGS sequence"/>
</dbReference>
<evidence type="ECO:0000256" key="1">
    <source>
        <dbReference type="SAM" id="MobiDB-lite"/>
    </source>
</evidence>
<proteinExistence type="predicted"/>
<reference evidence="2 3" key="1">
    <citation type="submission" date="2019-02" db="EMBL/GenBank/DDBJ databases">
        <title>Genome sequencing of the rare red list fungi Dentipellis fragilis.</title>
        <authorList>
            <person name="Buettner E."/>
            <person name="Kellner H."/>
        </authorList>
    </citation>
    <scope>NUCLEOTIDE SEQUENCE [LARGE SCALE GENOMIC DNA]</scope>
    <source>
        <strain evidence="2 3">DSM 105465</strain>
    </source>
</reference>
<name>A0A4Y9Z743_9AGAM</name>
<feature type="compositionally biased region" description="Basic and acidic residues" evidence="1">
    <location>
        <begin position="147"/>
        <end position="157"/>
    </location>
</feature>
<dbReference type="AlphaFoldDB" id="A0A4Y9Z743"/>
<comment type="caution">
    <text evidence="2">The sequence shown here is derived from an EMBL/GenBank/DDBJ whole genome shotgun (WGS) entry which is preliminary data.</text>
</comment>